<gene>
    <name evidence="1" type="ORF">GCM10022210_12240</name>
</gene>
<organism evidence="1 2">
    <name type="scientific">Mucilaginibacter dorajii</name>
    <dbReference type="NCBI Taxonomy" id="692994"/>
    <lineage>
        <taxon>Bacteria</taxon>
        <taxon>Pseudomonadati</taxon>
        <taxon>Bacteroidota</taxon>
        <taxon>Sphingobacteriia</taxon>
        <taxon>Sphingobacteriales</taxon>
        <taxon>Sphingobacteriaceae</taxon>
        <taxon>Mucilaginibacter</taxon>
    </lineage>
</organism>
<protein>
    <submittedName>
        <fullName evidence="1">Uncharacterized protein</fullName>
    </submittedName>
</protein>
<evidence type="ECO:0000313" key="2">
    <source>
        <dbReference type="Proteomes" id="UP001500742"/>
    </source>
</evidence>
<keyword evidence="2" id="KW-1185">Reference proteome</keyword>
<dbReference type="Proteomes" id="UP001500742">
    <property type="component" value="Unassembled WGS sequence"/>
</dbReference>
<reference evidence="2" key="1">
    <citation type="journal article" date="2019" name="Int. J. Syst. Evol. Microbiol.">
        <title>The Global Catalogue of Microorganisms (GCM) 10K type strain sequencing project: providing services to taxonomists for standard genome sequencing and annotation.</title>
        <authorList>
            <consortium name="The Broad Institute Genomics Platform"/>
            <consortium name="The Broad Institute Genome Sequencing Center for Infectious Disease"/>
            <person name="Wu L."/>
            <person name="Ma J."/>
        </authorList>
    </citation>
    <scope>NUCLEOTIDE SEQUENCE [LARGE SCALE GENOMIC DNA]</scope>
    <source>
        <strain evidence="2">JCM 16601</strain>
    </source>
</reference>
<comment type="caution">
    <text evidence="1">The sequence shown here is derived from an EMBL/GenBank/DDBJ whole genome shotgun (WGS) entry which is preliminary data.</text>
</comment>
<name>A0ABP7PGL1_9SPHI</name>
<dbReference type="EMBL" id="BAAAZC010000008">
    <property type="protein sequence ID" value="GAA3965323.1"/>
    <property type="molecule type" value="Genomic_DNA"/>
</dbReference>
<proteinExistence type="predicted"/>
<sequence>MNCRYINNPAIKFNYDSNYLDKAWETNDTVFMKGWILNLDSLDFKSFAYNVSDYARVTGFNYGNIDLEGDLNKRWSISQQKKMRYNVKHVYNVYLNSCSFLNKRITLDEFYPISVKYWRENSILAESDLENLRKDINSLCKKHV</sequence>
<evidence type="ECO:0000313" key="1">
    <source>
        <dbReference type="EMBL" id="GAA3965323.1"/>
    </source>
</evidence>
<accession>A0ABP7PGL1</accession>